<protein>
    <submittedName>
        <fullName evidence="2">Uncharacterized membrane protein HdeD (DUF308 family)</fullName>
    </submittedName>
</protein>
<dbReference type="Pfam" id="PF03729">
    <property type="entry name" value="DUF308"/>
    <property type="match status" value="2"/>
</dbReference>
<gene>
    <name evidence="2" type="ORF">EV194_106110</name>
</gene>
<accession>A0A4R2GKQ2</accession>
<keyword evidence="1" id="KW-1133">Transmembrane helix</keyword>
<dbReference type="InterPro" id="IPR005325">
    <property type="entry name" value="DUF308_memb"/>
</dbReference>
<feature type="transmembrane region" description="Helical" evidence="1">
    <location>
        <begin position="12"/>
        <end position="29"/>
    </location>
</feature>
<dbReference type="GO" id="GO:0005886">
    <property type="term" value="C:plasma membrane"/>
    <property type="evidence" value="ECO:0007669"/>
    <property type="project" value="TreeGrafter"/>
</dbReference>
<dbReference type="OrthoDB" id="9939828at2"/>
<dbReference type="PANTHER" id="PTHR34989">
    <property type="entry name" value="PROTEIN HDED"/>
    <property type="match status" value="1"/>
</dbReference>
<dbReference type="AlphaFoldDB" id="A0A4R2GKQ2"/>
<dbReference type="PANTHER" id="PTHR34989:SF1">
    <property type="entry name" value="PROTEIN HDED"/>
    <property type="match status" value="1"/>
</dbReference>
<keyword evidence="1" id="KW-0812">Transmembrane</keyword>
<comment type="caution">
    <text evidence="2">The sequence shown here is derived from an EMBL/GenBank/DDBJ whole genome shotgun (WGS) entry which is preliminary data.</text>
</comment>
<dbReference type="RefSeq" id="WP_132433868.1">
    <property type="nucleotide sequence ID" value="NZ_SLWK01000006.1"/>
</dbReference>
<name>A0A4R2GKQ2_9BACT</name>
<feature type="transmembrane region" description="Helical" evidence="1">
    <location>
        <begin position="125"/>
        <end position="145"/>
    </location>
</feature>
<organism evidence="2 3">
    <name type="scientific">Natronoflexus pectinivorans</name>
    <dbReference type="NCBI Taxonomy" id="682526"/>
    <lineage>
        <taxon>Bacteria</taxon>
        <taxon>Pseudomonadati</taxon>
        <taxon>Bacteroidota</taxon>
        <taxon>Bacteroidia</taxon>
        <taxon>Marinilabiliales</taxon>
        <taxon>Marinilabiliaceae</taxon>
        <taxon>Natronoflexus</taxon>
    </lineage>
</organism>
<feature type="transmembrane region" description="Helical" evidence="1">
    <location>
        <begin position="151"/>
        <end position="169"/>
    </location>
</feature>
<evidence type="ECO:0000313" key="2">
    <source>
        <dbReference type="EMBL" id="TCO07969.1"/>
    </source>
</evidence>
<proteinExistence type="predicted"/>
<feature type="transmembrane region" description="Helical" evidence="1">
    <location>
        <begin position="35"/>
        <end position="57"/>
    </location>
</feature>
<keyword evidence="1" id="KW-0472">Membrane</keyword>
<reference evidence="2 3" key="1">
    <citation type="submission" date="2019-03" db="EMBL/GenBank/DDBJ databases">
        <title>Genomic Encyclopedia of Type Strains, Phase IV (KMG-IV): sequencing the most valuable type-strain genomes for metagenomic binning, comparative biology and taxonomic classification.</title>
        <authorList>
            <person name="Goeker M."/>
        </authorList>
    </citation>
    <scope>NUCLEOTIDE SEQUENCE [LARGE SCALE GENOMIC DNA]</scope>
    <source>
        <strain evidence="2 3">DSM 24179</strain>
    </source>
</reference>
<dbReference type="Proteomes" id="UP000295221">
    <property type="component" value="Unassembled WGS sequence"/>
</dbReference>
<dbReference type="InterPro" id="IPR052712">
    <property type="entry name" value="Acid_resist_chaperone_HdeD"/>
</dbReference>
<feature type="transmembrane region" description="Helical" evidence="1">
    <location>
        <begin position="91"/>
        <end position="113"/>
    </location>
</feature>
<evidence type="ECO:0000256" key="1">
    <source>
        <dbReference type="SAM" id="Phobius"/>
    </source>
</evidence>
<feature type="transmembrane region" description="Helical" evidence="1">
    <location>
        <begin position="69"/>
        <end position="85"/>
    </location>
</feature>
<evidence type="ECO:0000313" key="3">
    <source>
        <dbReference type="Proteomes" id="UP000295221"/>
    </source>
</evidence>
<dbReference type="EMBL" id="SLWK01000006">
    <property type="protein sequence ID" value="TCO07969.1"/>
    <property type="molecule type" value="Genomic_DNA"/>
</dbReference>
<keyword evidence="3" id="KW-1185">Reference proteome</keyword>
<sequence length="173" mass="18814">MTRIIIQQKKPSLLTGIIAMLFGLILLLFPTLTIVTFALIFGIAVLLGGATTIASALKVRDTGYSYKRKLTEGIIAALLGILILIQPETAAALFVTIIGIWAILIGAIFIWSFYKISKAGFTGKLSLLFGILSLIMGAVLIFNPFESSRMIVVFIGIYSLVYGISMLLINRKK</sequence>